<keyword evidence="3" id="KW-1185">Reference proteome</keyword>
<evidence type="ECO:0000313" key="3">
    <source>
        <dbReference type="Proteomes" id="UP001472866"/>
    </source>
</evidence>
<sequence>MEGAAGRSARSAVVVGGGVGGLSTAIRLKLSGQFDRVRILEKNDRLGGRVKTLKLESCTSSSTYRFDTGPSLLLFPEEYMRTFEELGCELPEMKPVGNVGYRCFFNRRGPRRPGQDTLDLLLEDDEMAAQLESVEEGAGEAYSRMIRAARTALEVGNGAFIDRNFATLAEFVNPLRFLPLLPRLVDGGILNPLSLLRPLDGWLRGYFRDPRIRALFTFQTLYVGLSPYTAPSAFSLLAATELTDGVYYPAGGFGEVALALEARARQVGVEVELAEEVEAVTTSSRGWVSGVRTKGGRGHDASVVVVNADLPWAQRNIAGLGEKGKTEVRGGGA</sequence>
<evidence type="ECO:0000313" key="2">
    <source>
        <dbReference type="EMBL" id="WZN67000.1"/>
    </source>
</evidence>
<dbReference type="Gene3D" id="3.50.50.60">
    <property type="entry name" value="FAD/NAD(P)-binding domain"/>
    <property type="match status" value="2"/>
</dbReference>
<feature type="domain" description="Amine oxidase" evidence="1">
    <location>
        <begin position="20"/>
        <end position="314"/>
    </location>
</feature>
<dbReference type="AlphaFoldDB" id="A0AAX4PKY8"/>
<evidence type="ECO:0000259" key="1">
    <source>
        <dbReference type="Pfam" id="PF01593"/>
    </source>
</evidence>
<name>A0AAX4PKY8_9CHLO</name>
<dbReference type="Pfam" id="PF01593">
    <property type="entry name" value="Amino_oxidase"/>
    <property type="match status" value="1"/>
</dbReference>
<dbReference type="EMBL" id="CP151517">
    <property type="protein sequence ID" value="WZN67000.1"/>
    <property type="molecule type" value="Genomic_DNA"/>
</dbReference>
<dbReference type="GO" id="GO:0016491">
    <property type="term" value="F:oxidoreductase activity"/>
    <property type="evidence" value="ECO:0007669"/>
    <property type="project" value="InterPro"/>
</dbReference>
<reference evidence="2 3" key="1">
    <citation type="submission" date="2024-03" db="EMBL/GenBank/DDBJ databases">
        <title>Complete genome sequence of the green alga Chloropicon roscoffensis RCC1871.</title>
        <authorList>
            <person name="Lemieux C."/>
            <person name="Pombert J.-F."/>
            <person name="Otis C."/>
            <person name="Turmel M."/>
        </authorList>
    </citation>
    <scope>NUCLEOTIDE SEQUENCE [LARGE SCALE GENOMIC DNA]</scope>
    <source>
        <strain evidence="2 3">RCC1871</strain>
    </source>
</reference>
<dbReference type="InterPro" id="IPR002937">
    <property type="entry name" value="Amino_oxidase"/>
</dbReference>
<dbReference type="Proteomes" id="UP001472866">
    <property type="component" value="Chromosome 17"/>
</dbReference>
<dbReference type="PANTHER" id="PTHR43734:SF1">
    <property type="entry name" value="PHYTOENE DESATURASE"/>
    <property type="match status" value="1"/>
</dbReference>
<organism evidence="2 3">
    <name type="scientific">Chloropicon roscoffensis</name>
    <dbReference type="NCBI Taxonomy" id="1461544"/>
    <lineage>
        <taxon>Eukaryota</taxon>
        <taxon>Viridiplantae</taxon>
        <taxon>Chlorophyta</taxon>
        <taxon>Chloropicophyceae</taxon>
        <taxon>Chloropicales</taxon>
        <taxon>Chloropicaceae</taxon>
        <taxon>Chloropicon</taxon>
    </lineage>
</organism>
<dbReference type="InterPro" id="IPR036188">
    <property type="entry name" value="FAD/NAD-bd_sf"/>
</dbReference>
<accession>A0AAX4PKY8</accession>
<gene>
    <name evidence="2" type="ORF">HKI87_17g85720</name>
</gene>
<dbReference type="SUPFAM" id="SSF51905">
    <property type="entry name" value="FAD/NAD(P)-binding domain"/>
    <property type="match status" value="1"/>
</dbReference>
<proteinExistence type="predicted"/>
<dbReference type="PANTHER" id="PTHR43734">
    <property type="entry name" value="PHYTOENE DESATURASE"/>
    <property type="match status" value="1"/>
</dbReference>
<protein>
    <submittedName>
        <fullName evidence="2">Phytoene desaturase</fullName>
    </submittedName>
</protein>